<reference evidence="22 23" key="1">
    <citation type="journal article" date="2018" name="Mol. Biol. Evol.">
        <title>Broad Genomic Sampling Reveals a Smut Pathogenic Ancestry of the Fungal Clade Ustilaginomycotina.</title>
        <authorList>
            <person name="Kijpornyongpan T."/>
            <person name="Mondo S.J."/>
            <person name="Barry K."/>
            <person name="Sandor L."/>
            <person name="Lee J."/>
            <person name="Lipzen A."/>
            <person name="Pangilinan J."/>
            <person name="LaButti K."/>
            <person name="Hainaut M."/>
            <person name="Henrissat B."/>
            <person name="Grigoriev I.V."/>
            <person name="Spatafora J.W."/>
            <person name="Aime M.C."/>
        </authorList>
    </citation>
    <scope>NUCLEOTIDE SEQUENCE [LARGE SCALE GENOMIC DNA]</scope>
    <source>
        <strain evidence="22 23">MCA 4186</strain>
    </source>
</reference>
<evidence type="ECO:0000256" key="11">
    <source>
        <dbReference type="ARBA" id="ARBA00023163"/>
    </source>
</evidence>
<evidence type="ECO:0000256" key="15">
    <source>
        <dbReference type="ARBA" id="ARBA00047557"/>
    </source>
</evidence>
<dbReference type="EC" id="2.3.1.48" evidence="4"/>
<dbReference type="PANTHER" id="PTHR10615">
    <property type="entry name" value="HISTONE ACETYLTRANSFERASE"/>
    <property type="match status" value="1"/>
</dbReference>
<dbReference type="GO" id="GO:0106226">
    <property type="term" value="F:peptide 2-hydroxyisobutyryltransferase activity"/>
    <property type="evidence" value="ECO:0007669"/>
    <property type="project" value="RHEA"/>
</dbReference>
<keyword evidence="13" id="KW-0539">Nucleus</keyword>
<dbReference type="Pfam" id="PF01853">
    <property type="entry name" value="MOZ_SAS"/>
    <property type="match status" value="1"/>
</dbReference>
<evidence type="ECO:0000256" key="5">
    <source>
        <dbReference type="ARBA" id="ARBA00022679"/>
    </source>
</evidence>
<dbReference type="SUPFAM" id="SSF55729">
    <property type="entry name" value="Acyl-CoA N-acyltransferases (Nat)"/>
    <property type="match status" value="1"/>
</dbReference>
<feature type="region of interest" description="Disordered" evidence="20">
    <location>
        <begin position="147"/>
        <end position="261"/>
    </location>
</feature>
<dbReference type="GO" id="GO:0140064">
    <property type="term" value="F:peptide crotonyltransferase activity"/>
    <property type="evidence" value="ECO:0007669"/>
    <property type="project" value="RHEA"/>
</dbReference>
<dbReference type="InterPro" id="IPR050603">
    <property type="entry name" value="MYST_HAT"/>
</dbReference>
<evidence type="ECO:0000313" key="22">
    <source>
        <dbReference type="EMBL" id="PWN97359.1"/>
    </source>
</evidence>
<evidence type="ECO:0000259" key="21">
    <source>
        <dbReference type="PROSITE" id="PS51726"/>
    </source>
</evidence>
<feature type="active site" description="Proton donor/acceptor" evidence="19">
    <location>
        <position position="507"/>
    </location>
</feature>
<dbReference type="InterPro" id="IPR036388">
    <property type="entry name" value="WH-like_DNA-bd_sf"/>
</dbReference>
<dbReference type="Pfam" id="PF17772">
    <property type="entry name" value="zf-MYST"/>
    <property type="match status" value="1"/>
</dbReference>
<dbReference type="GeneID" id="37272864"/>
<protein>
    <recommendedName>
        <fullName evidence="4">histone acetyltransferase</fullName>
        <ecNumber evidence="4">2.3.1.48</ecNumber>
    </recommendedName>
</protein>
<dbReference type="GO" id="GO:0003682">
    <property type="term" value="F:chromatin binding"/>
    <property type="evidence" value="ECO:0007669"/>
    <property type="project" value="TreeGrafter"/>
</dbReference>
<organism evidence="22 23">
    <name type="scientific">Tilletiopsis washingtonensis</name>
    <dbReference type="NCBI Taxonomy" id="58919"/>
    <lineage>
        <taxon>Eukaryota</taxon>
        <taxon>Fungi</taxon>
        <taxon>Dikarya</taxon>
        <taxon>Basidiomycota</taxon>
        <taxon>Ustilaginomycotina</taxon>
        <taxon>Exobasidiomycetes</taxon>
        <taxon>Entylomatales</taxon>
        <taxon>Entylomatales incertae sedis</taxon>
        <taxon>Tilletiopsis</taxon>
    </lineage>
</organism>
<accession>A0A316Z6Y1</accession>
<dbReference type="GO" id="GO:0006281">
    <property type="term" value="P:DNA repair"/>
    <property type="evidence" value="ECO:0007669"/>
    <property type="project" value="UniProtKB-KW"/>
</dbReference>
<keyword evidence="5" id="KW-0808">Transferase</keyword>
<dbReference type="GO" id="GO:0006357">
    <property type="term" value="P:regulation of transcription by RNA polymerase II"/>
    <property type="evidence" value="ECO:0007669"/>
    <property type="project" value="TreeGrafter"/>
</dbReference>
<comment type="catalytic activity">
    <reaction evidence="17">
        <text>L-lysyl-[protein] + acetyl-CoA = N(6)-acetyl-L-lysyl-[protein] + CoA + H(+)</text>
        <dbReference type="Rhea" id="RHEA:45948"/>
        <dbReference type="Rhea" id="RHEA-COMP:9752"/>
        <dbReference type="Rhea" id="RHEA-COMP:10731"/>
        <dbReference type="ChEBI" id="CHEBI:15378"/>
        <dbReference type="ChEBI" id="CHEBI:29969"/>
        <dbReference type="ChEBI" id="CHEBI:57287"/>
        <dbReference type="ChEBI" id="CHEBI:57288"/>
        <dbReference type="ChEBI" id="CHEBI:61930"/>
    </reaction>
    <physiologicalReaction direction="left-to-right" evidence="17">
        <dbReference type="Rhea" id="RHEA:45949"/>
    </physiologicalReaction>
</comment>
<feature type="region of interest" description="Disordered" evidence="20">
    <location>
        <begin position="1"/>
        <end position="45"/>
    </location>
</feature>
<name>A0A316Z6Y1_9BASI</name>
<feature type="compositionally biased region" description="Polar residues" evidence="20">
    <location>
        <begin position="230"/>
        <end position="239"/>
    </location>
</feature>
<keyword evidence="8" id="KW-0007">Acetylation</keyword>
<comment type="subunit">
    <text evidence="3">Component of the NuA4 histone acetyltransferase complex.</text>
</comment>
<keyword evidence="6" id="KW-0227">DNA damage</keyword>
<dbReference type="Gene3D" id="3.30.60.60">
    <property type="entry name" value="N-acetyl transferase-like"/>
    <property type="match status" value="1"/>
</dbReference>
<comment type="catalytic activity">
    <reaction evidence="16">
        <text>(2E)-butenoyl-CoA + L-lysyl-[protein] = N(6)-(2E)-butenoyl-L-lysyl-[protein] + CoA + H(+)</text>
        <dbReference type="Rhea" id="RHEA:53908"/>
        <dbReference type="Rhea" id="RHEA-COMP:9752"/>
        <dbReference type="Rhea" id="RHEA-COMP:13707"/>
        <dbReference type="ChEBI" id="CHEBI:15378"/>
        <dbReference type="ChEBI" id="CHEBI:29969"/>
        <dbReference type="ChEBI" id="CHEBI:57287"/>
        <dbReference type="ChEBI" id="CHEBI:57332"/>
        <dbReference type="ChEBI" id="CHEBI:137954"/>
    </reaction>
    <physiologicalReaction direction="left-to-right" evidence="16">
        <dbReference type="Rhea" id="RHEA:53909"/>
    </physiologicalReaction>
</comment>
<dbReference type="FunFam" id="3.40.630.30:FF:000002">
    <property type="entry name" value="Histone acetyltransferase"/>
    <property type="match status" value="1"/>
</dbReference>
<dbReference type="GO" id="GO:0005634">
    <property type="term" value="C:nucleus"/>
    <property type="evidence" value="ECO:0007669"/>
    <property type="project" value="UniProtKB-SubCell"/>
</dbReference>
<dbReference type="Pfam" id="PF11717">
    <property type="entry name" value="Tudor-knot"/>
    <property type="match status" value="1"/>
</dbReference>
<comment type="similarity">
    <text evidence="2">Belongs to the MYST (SAS/MOZ) family.</text>
</comment>
<keyword evidence="11" id="KW-0804">Transcription</keyword>
<keyword evidence="9" id="KW-0805">Transcription regulation</keyword>
<dbReference type="STRING" id="58919.A0A316Z6Y1"/>
<evidence type="ECO:0000256" key="19">
    <source>
        <dbReference type="PIRSR" id="PIRSR602717-51"/>
    </source>
</evidence>
<keyword evidence="12" id="KW-0234">DNA repair</keyword>
<feature type="compositionally biased region" description="Gly residues" evidence="20">
    <location>
        <begin position="21"/>
        <end position="36"/>
    </location>
</feature>
<evidence type="ECO:0000256" key="12">
    <source>
        <dbReference type="ARBA" id="ARBA00023204"/>
    </source>
</evidence>
<evidence type="ECO:0000256" key="6">
    <source>
        <dbReference type="ARBA" id="ARBA00022763"/>
    </source>
</evidence>
<dbReference type="Gene3D" id="3.40.630.30">
    <property type="match status" value="1"/>
</dbReference>
<evidence type="ECO:0000256" key="14">
    <source>
        <dbReference type="ARBA" id="ARBA00045805"/>
    </source>
</evidence>
<dbReference type="AlphaFoldDB" id="A0A316Z6Y1"/>
<gene>
    <name evidence="22" type="ORF">FA09DRAFT_361181</name>
</gene>
<comment type="catalytic activity">
    <reaction evidence="18">
        <text>L-lysyl-[histone] + acetyl-CoA = N(6)-acetyl-L-lysyl-[histone] + CoA + H(+)</text>
        <dbReference type="Rhea" id="RHEA:21992"/>
        <dbReference type="Rhea" id="RHEA-COMP:9845"/>
        <dbReference type="Rhea" id="RHEA-COMP:11338"/>
        <dbReference type="ChEBI" id="CHEBI:15378"/>
        <dbReference type="ChEBI" id="CHEBI:29969"/>
        <dbReference type="ChEBI" id="CHEBI:57287"/>
        <dbReference type="ChEBI" id="CHEBI:57288"/>
        <dbReference type="ChEBI" id="CHEBI:61930"/>
        <dbReference type="EC" id="2.3.1.48"/>
    </reaction>
    <physiologicalReaction direction="left-to-right" evidence="18">
        <dbReference type="Rhea" id="RHEA:21993"/>
    </physiologicalReaction>
</comment>
<feature type="domain" description="MYST-type HAT" evidence="21">
    <location>
        <begin position="331"/>
        <end position="602"/>
    </location>
</feature>
<evidence type="ECO:0000256" key="1">
    <source>
        <dbReference type="ARBA" id="ARBA00004123"/>
    </source>
</evidence>
<dbReference type="Proteomes" id="UP000245946">
    <property type="component" value="Unassembled WGS sequence"/>
</dbReference>
<feature type="compositionally biased region" description="Low complexity" evidence="20">
    <location>
        <begin position="10"/>
        <end position="20"/>
    </location>
</feature>
<dbReference type="GO" id="GO:0000785">
    <property type="term" value="C:chromatin"/>
    <property type="evidence" value="ECO:0007669"/>
    <property type="project" value="TreeGrafter"/>
</dbReference>
<evidence type="ECO:0000256" key="7">
    <source>
        <dbReference type="ARBA" id="ARBA00022853"/>
    </source>
</evidence>
<dbReference type="EMBL" id="KZ819295">
    <property type="protein sequence ID" value="PWN97359.1"/>
    <property type="molecule type" value="Genomic_DNA"/>
</dbReference>
<feature type="compositionally biased region" description="Low complexity" evidence="20">
    <location>
        <begin position="170"/>
        <end position="189"/>
    </location>
</feature>
<evidence type="ECO:0000256" key="13">
    <source>
        <dbReference type="ARBA" id="ARBA00023242"/>
    </source>
</evidence>
<dbReference type="FunFam" id="1.10.10.10:FF:000022">
    <property type="entry name" value="Histone acetyltransferase"/>
    <property type="match status" value="1"/>
</dbReference>
<comment type="subcellular location">
    <subcellularLocation>
        <location evidence="1">Nucleus</location>
    </subcellularLocation>
</comment>
<keyword evidence="23" id="KW-1185">Reference proteome</keyword>
<evidence type="ECO:0000256" key="3">
    <source>
        <dbReference type="ARBA" id="ARBA00011353"/>
    </source>
</evidence>
<evidence type="ECO:0000313" key="23">
    <source>
        <dbReference type="Proteomes" id="UP000245946"/>
    </source>
</evidence>
<evidence type="ECO:0000256" key="16">
    <source>
        <dbReference type="ARBA" id="ARBA00047752"/>
    </source>
</evidence>
<dbReference type="PANTHER" id="PTHR10615:SF218">
    <property type="entry name" value="HISTONE ACETYLTRANSFERASE ESA1"/>
    <property type="match status" value="1"/>
</dbReference>
<dbReference type="InterPro" id="IPR016197">
    <property type="entry name" value="Chromo-like_dom_sf"/>
</dbReference>
<dbReference type="InterPro" id="IPR025995">
    <property type="entry name" value="Tudor-knot"/>
</dbReference>
<dbReference type="InterPro" id="IPR040706">
    <property type="entry name" value="Zf-MYST"/>
</dbReference>
<evidence type="ECO:0000256" key="8">
    <source>
        <dbReference type="ARBA" id="ARBA00022990"/>
    </source>
</evidence>
<keyword evidence="7" id="KW-0156">Chromatin regulator</keyword>
<dbReference type="Gene3D" id="2.30.30.140">
    <property type="match status" value="1"/>
</dbReference>
<dbReference type="GO" id="GO:0004402">
    <property type="term" value="F:histone acetyltransferase activity"/>
    <property type="evidence" value="ECO:0007669"/>
    <property type="project" value="InterPro"/>
</dbReference>
<dbReference type="InterPro" id="IPR016181">
    <property type="entry name" value="Acyl_CoA_acyltransferase"/>
</dbReference>
<proteinExistence type="inferred from homology"/>
<dbReference type="PROSITE" id="PS51726">
    <property type="entry name" value="MYST_HAT"/>
    <property type="match status" value="1"/>
</dbReference>
<sequence>MPQRAQKTLPSTPGPSTASGSGSGGAHGGGGSGHGHGTPAPDEAPLIAAPGTYGIADVIVGCKIFVEKPDLATAEVEQRLAEILSVRERPKPRRLGAGAAAARAEDEARPAEEKLEYYVHYAEFNKRLDEWVSGKRLIFTREMTWPKPVAPAAPPGTGTGRKKTARPSVSGTPGTPGTPSAAPSRTASSNLLKKAAMAAASQTQESLDGSSSVATPGPLRAAASAPSPQTPSRGSSSPAPMTPGADGDVEMDDGDTTHGGVGEHAAVVTVEMVGETSEANAEEAGEAASVNRELHPNARPGVKQPGTFSKAAEIEKLRTSGSMTQSVHEVSRVKNLNRIQMGSHEIETWYFSPYPIEFAHVDTLYVCEMCLCYFPTAFIMARHRKKCGIVHPPGNEIYRHEDISFFEIDGRRQKTWCRNLCLLSKCFLDHKSVYYDVDPFLYYVMAQRDDAGAHIIGYFSKEKESAENYNVACILTLPQHQRAGFGKLLIEFSYELTKREHKLGSPEKPLSDLGLLGYRAYWAETIVELLLRTEEEISIDEIANRTAIVHADILHTCTALNMLKHYQGKHYLVLNDIVLQNHEKQMKKKRRRIVPERLNWEPPRFTREQLRFGF</sequence>
<comment type="function">
    <text evidence="14">Catalytic component of the NuA4 histone acetyltransferase (HAT) complex which is involved in epigenetic transcriptional activation of selected genes principally by acetylation of nucleosomal histones H4, H3, H2B, H2A and H2A variant H2A.Z. Acetylates histone H4 to form H4K5ac, H4K8ac, H4K12ac and H4K16ac, histone H3 to form H3K14ac, and histone H2A to form H2AK4ac and H2AK7ac. The NuA4 complex is involved in the DNA damage response and is required for chromosome segregation. The NuA4 complex plays a direct role in repair of DNA double-strand breaks (DSBs) through homologous recombination. Recruitment to promoters depends on H3K4me. Also acetylates non-histone proteins. In addition to protein acetyltransferase, can use different acyl-CoA substrates, such as 2-hydroxyisobutanoyl-CoA (2-hydroxyisobutyryl-CoA) or (2E)-butenoyl-CoA (crotonyl-CoA), and is able to mediate protein 2-hydroxyisobutyrylation and crotonylation, respectively.</text>
</comment>
<dbReference type="SUPFAM" id="SSF54160">
    <property type="entry name" value="Chromo domain-like"/>
    <property type="match status" value="1"/>
</dbReference>
<dbReference type="InterPro" id="IPR002717">
    <property type="entry name" value="HAT_MYST-type"/>
</dbReference>
<feature type="region of interest" description="Disordered" evidence="20">
    <location>
        <begin position="276"/>
        <end position="307"/>
    </location>
</feature>
<evidence type="ECO:0000256" key="9">
    <source>
        <dbReference type="ARBA" id="ARBA00023015"/>
    </source>
</evidence>
<evidence type="ECO:0000256" key="4">
    <source>
        <dbReference type="ARBA" id="ARBA00013184"/>
    </source>
</evidence>
<evidence type="ECO:0000256" key="10">
    <source>
        <dbReference type="ARBA" id="ARBA00023159"/>
    </source>
</evidence>
<dbReference type="FunFam" id="3.30.60.60:FF:000001">
    <property type="entry name" value="Histone acetyltransferase"/>
    <property type="match status" value="1"/>
</dbReference>
<comment type="catalytic activity">
    <reaction evidence="15">
        <text>2-hydroxyisobutanoyl-CoA + L-lysyl-[protein] = N(6)-(2-hydroxyisobutanoyl)-L-lysyl-[protein] + CoA + H(+)</text>
        <dbReference type="Rhea" id="RHEA:24180"/>
        <dbReference type="Rhea" id="RHEA-COMP:9752"/>
        <dbReference type="Rhea" id="RHEA-COMP:15921"/>
        <dbReference type="ChEBI" id="CHEBI:15378"/>
        <dbReference type="ChEBI" id="CHEBI:29969"/>
        <dbReference type="ChEBI" id="CHEBI:57287"/>
        <dbReference type="ChEBI" id="CHEBI:131780"/>
        <dbReference type="ChEBI" id="CHEBI:144968"/>
    </reaction>
    <physiologicalReaction direction="left-to-right" evidence="15">
        <dbReference type="Rhea" id="RHEA:24181"/>
    </physiologicalReaction>
</comment>
<feature type="compositionally biased region" description="Polar residues" evidence="20">
    <location>
        <begin position="200"/>
        <end position="214"/>
    </location>
</feature>
<dbReference type="RefSeq" id="XP_025597638.1">
    <property type="nucleotide sequence ID" value="XM_025745320.1"/>
</dbReference>
<dbReference type="GO" id="GO:0003712">
    <property type="term" value="F:transcription coregulator activity"/>
    <property type="evidence" value="ECO:0007669"/>
    <property type="project" value="TreeGrafter"/>
</dbReference>
<evidence type="ECO:0000256" key="2">
    <source>
        <dbReference type="ARBA" id="ARBA00010107"/>
    </source>
</evidence>
<dbReference type="OrthoDB" id="787137at2759"/>
<evidence type="ECO:0000256" key="18">
    <source>
        <dbReference type="ARBA" id="ARBA00048940"/>
    </source>
</evidence>
<evidence type="ECO:0000256" key="17">
    <source>
        <dbReference type="ARBA" id="ARBA00047787"/>
    </source>
</evidence>
<dbReference type="Gene3D" id="1.10.10.10">
    <property type="entry name" value="Winged helix-like DNA-binding domain superfamily/Winged helix DNA-binding domain"/>
    <property type="match status" value="1"/>
</dbReference>
<keyword evidence="10" id="KW-0010">Activator</keyword>
<evidence type="ECO:0000256" key="20">
    <source>
        <dbReference type="SAM" id="MobiDB-lite"/>
    </source>
</evidence>